<dbReference type="InterPro" id="IPR055438">
    <property type="entry name" value="AstE_AspA_cat"/>
</dbReference>
<reference evidence="6 7" key="1">
    <citation type="submission" date="2015-09" db="EMBL/GenBank/DDBJ databases">
        <authorList>
            <consortium name="Pathogen Informatics"/>
        </authorList>
    </citation>
    <scope>NUCLEOTIDE SEQUENCE [LARGE SCALE GENOMIC DNA]</scope>
    <source>
        <strain evidence="6 7">2789STDY5834966</strain>
    </source>
</reference>
<accession>A0A173TFV4</accession>
<dbReference type="PANTHER" id="PTHR37326">
    <property type="entry name" value="BLL3975 PROTEIN"/>
    <property type="match status" value="1"/>
</dbReference>
<dbReference type="EMBL" id="CYYC01000018">
    <property type="protein sequence ID" value="CUN01672.1"/>
    <property type="molecule type" value="Genomic_DNA"/>
</dbReference>
<dbReference type="SUPFAM" id="SSF53187">
    <property type="entry name" value="Zn-dependent exopeptidases"/>
    <property type="match status" value="1"/>
</dbReference>
<dbReference type="AlphaFoldDB" id="A0A173TFV4"/>
<dbReference type="InterPro" id="IPR053138">
    <property type="entry name" value="N-alpha-Ac-DABA_deacetylase"/>
</dbReference>
<dbReference type="GO" id="GO:0046872">
    <property type="term" value="F:metal ion binding"/>
    <property type="evidence" value="ECO:0007669"/>
    <property type="project" value="UniProtKB-KW"/>
</dbReference>
<sequence>MEEKVLYSMESPFQQEINVKGYYFGKNEGKEHSACIVGALRGNEYQQLYICSKLIDVLKKIEKHGDIVGENGILVIPSVSNMSMDLGKRFWISDDTDLNRLFPGNPSGESGSRVAYAIMETTKGYRYGIHLPSFYLGGTFMPHIRLLDPEHGSTSLANLFGLPYVIEAKSRPFDRTTLHNNWQRNGTEAFSLYTGMTGKIDDELAAQAVSSILRFLTRMGIIRYYSHSGYIASVLKEGDLEPIMTEAAGIFIKKAECGQEVSRGDVLAQIMKADSGEIISEVKAPTDGIIFYAETRPVVYSNLLVFQIIKRIHL</sequence>
<dbReference type="Proteomes" id="UP000095390">
    <property type="component" value="Unassembled WGS sequence"/>
</dbReference>
<evidence type="ECO:0000313" key="6">
    <source>
        <dbReference type="EMBL" id="CUN01672.1"/>
    </source>
</evidence>
<dbReference type="CDD" id="cd06253">
    <property type="entry name" value="M14_ASTE_ASPA-like"/>
    <property type="match status" value="1"/>
</dbReference>
<evidence type="ECO:0000256" key="3">
    <source>
        <dbReference type="ARBA" id="ARBA00022801"/>
    </source>
</evidence>
<dbReference type="PANTHER" id="PTHR37326:SF1">
    <property type="entry name" value="BLL3975 PROTEIN"/>
    <property type="match status" value="1"/>
</dbReference>
<comment type="cofactor">
    <cofactor evidence="1">
        <name>Zn(2+)</name>
        <dbReference type="ChEBI" id="CHEBI:29105"/>
    </cofactor>
</comment>
<name>A0A173TFV4_9FIRM</name>
<feature type="domain" description="Succinylglutamate desuccinylase/Aspartoacylase catalytic" evidence="5">
    <location>
        <begin position="33"/>
        <end position="216"/>
    </location>
</feature>
<protein>
    <submittedName>
        <fullName evidence="6">Ectoine utilization protein EutE</fullName>
    </submittedName>
</protein>
<organism evidence="6 7">
    <name type="scientific">Anaerobutyricum hallii</name>
    <dbReference type="NCBI Taxonomy" id="39488"/>
    <lineage>
        <taxon>Bacteria</taxon>
        <taxon>Bacillati</taxon>
        <taxon>Bacillota</taxon>
        <taxon>Clostridia</taxon>
        <taxon>Lachnospirales</taxon>
        <taxon>Lachnospiraceae</taxon>
        <taxon>Anaerobutyricum</taxon>
    </lineage>
</organism>
<evidence type="ECO:0000256" key="2">
    <source>
        <dbReference type="ARBA" id="ARBA00022723"/>
    </source>
</evidence>
<keyword evidence="4" id="KW-0862">Zinc</keyword>
<keyword evidence="3" id="KW-0378">Hydrolase</keyword>
<dbReference type="GO" id="GO:0016788">
    <property type="term" value="F:hydrolase activity, acting on ester bonds"/>
    <property type="evidence" value="ECO:0007669"/>
    <property type="project" value="InterPro"/>
</dbReference>
<evidence type="ECO:0000313" key="7">
    <source>
        <dbReference type="Proteomes" id="UP000095390"/>
    </source>
</evidence>
<dbReference type="OrthoDB" id="9782876at2"/>
<keyword evidence="2" id="KW-0479">Metal-binding</keyword>
<evidence type="ECO:0000256" key="1">
    <source>
        <dbReference type="ARBA" id="ARBA00001947"/>
    </source>
</evidence>
<evidence type="ECO:0000259" key="5">
    <source>
        <dbReference type="Pfam" id="PF24827"/>
    </source>
</evidence>
<proteinExistence type="predicted"/>
<dbReference type="Pfam" id="PF24827">
    <property type="entry name" value="AstE_AspA_cat"/>
    <property type="match status" value="1"/>
</dbReference>
<dbReference type="RefSeq" id="WP_055182920.1">
    <property type="nucleotide sequence ID" value="NZ_CYYC01000018.1"/>
</dbReference>
<evidence type="ECO:0000256" key="4">
    <source>
        <dbReference type="ARBA" id="ARBA00022833"/>
    </source>
</evidence>
<gene>
    <name evidence="6" type="ORF">ERS852578_01664</name>
</gene>
<dbReference type="Gene3D" id="3.40.630.10">
    <property type="entry name" value="Zn peptidases"/>
    <property type="match status" value="1"/>
</dbReference>